<dbReference type="GO" id="GO:0070198">
    <property type="term" value="P:protein localization to chromosome, telomeric region"/>
    <property type="evidence" value="ECO:0007669"/>
    <property type="project" value="TreeGrafter"/>
</dbReference>
<dbReference type="Proteomes" id="UP000228934">
    <property type="component" value="Unassembled WGS sequence"/>
</dbReference>
<dbReference type="AlphaFoldDB" id="A0A2G9P411"/>
<evidence type="ECO:0000313" key="3">
    <source>
        <dbReference type="Proteomes" id="UP000228934"/>
    </source>
</evidence>
<dbReference type="GO" id="GO:0042162">
    <property type="term" value="F:telomeric DNA binding"/>
    <property type="evidence" value="ECO:0007669"/>
    <property type="project" value="TreeGrafter"/>
</dbReference>
<keyword evidence="3" id="KW-1185">Reference proteome</keyword>
<dbReference type="GO" id="GO:0032211">
    <property type="term" value="P:negative regulation of telomere maintenance via telomerase"/>
    <property type="evidence" value="ECO:0007669"/>
    <property type="project" value="TreeGrafter"/>
</dbReference>
<dbReference type="GO" id="GO:0016233">
    <property type="term" value="P:telomere capping"/>
    <property type="evidence" value="ECO:0007669"/>
    <property type="project" value="InterPro"/>
</dbReference>
<dbReference type="OrthoDB" id="9899304at2759"/>
<reference evidence="3" key="1">
    <citation type="journal article" date="2017" name="Nat. Commun.">
        <title>The North American bullfrog draft genome provides insight into hormonal regulation of long noncoding RNA.</title>
        <authorList>
            <person name="Hammond S.A."/>
            <person name="Warren R.L."/>
            <person name="Vandervalk B.P."/>
            <person name="Kucuk E."/>
            <person name="Khan H."/>
            <person name="Gibb E.A."/>
            <person name="Pandoh P."/>
            <person name="Kirk H."/>
            <person name="Zhao Y."/>
            <person name="Jones M."/>
            <person name="Mungall A.J."/>
            <person name="Coope R."/>
            <person name="Pleasance S."/>
            <person name="Moore R.A."/>
            <person name="Holt R.A."/>
            <person name="Round J.M."/>
            <person name="Ohora S."/>
            <person name="Walle B.V."/>
            <person name="Veldhoen N."/>
            <person name="Helbing C.C."/>
            <person name="Birol I."/>
        </authorList>
    </citation>
    <scope>NUCLEOTIDE SEQUENCE [LARGE SCALE GENOMIC DNA]</scope>
</reference>
<feature type="compositionally biased region" description="Polar residues" evidence="1">
    <location>
        <begin position="30"/>
        <end position="51"/>
    </location>
</feature>
<protein>
    <submittedName>
        <fullName evidence="2">Uncharacterized protein</fullName>
    </submittedName>
</protein>
<dbReference type="PANTHER" id="PTHR14487:SF3">
    <property type="entry name" value="ADRENOCORTICAL DYSPLASIA PROTEIN HOMOLOG"/>
    <property type="match status" value="1"/>
</dbReference>
<dbReference type="PANTHER" id="PTHR14487">
    <property type="entry name" value="ADRENOCORTICAL DYSPLASIA PROTEIN ACD"/>
    <property type="match status" value="1"/>
</dbReference>
<feature type="region of interest" description="Disordered" evidence="1">
    <location>
        <begin position="1"/>
        <end position="51"/>
    </location>
</feature>
<dbReference type="GO" id="GO:0070187">
    <property type="term" value="C:shelterin complex"/>
    <property type="evidence" value="ECO:0007669"/>
    <property type="project" value="InterPro"/>
</dbReference>
<evidence type="ECO:0000313" key="2">
    <source>
        <dbReference type="EMBL" id="PIN98073.1"/>
    </source>
</evidence>
<name>A0A2G9P411_AQUCT</name>
<proteinExistence type="predicted"/>
<organism evidence="2 3">
    <name type="scientific">Aquarana catesbeiana</name>
    <name type="common">American bullfrog</name>
    <name type="synonym">Rana catesbeiana</name>
    <dbReference type="NCBI Taxonomy" id="8400"/>
    <lineage>
        <taxon>Eukaryota</taxon>
        <taxon>Metazoa</taxon>
        <taxon>Chordata</taxon>
        <taxon>Craniata</taxon>
        <taxon>Vertebrata</taxon>
        <taxon>Euteleostomi</taxon>
        <taxon>Amphibia</taxon>
        <taxon>Batrachia</taxon>
        <taxon>Anura</taxon>
        <taxon>Neobatrachia</taxon>
        <taxon>Ranoidea</taxon>
        <taxon>Ranidae</taxon>
        <taxon>Aquarana</taxon>
    </lineage>
</organism>
<dbReference type="InterPro" id="IPR028631">
    <property type="entry name" value="ACD"/>
</dbReference>
<sequence>MLRSSESQDEIPPLKLCKLPSEQAEPEAKISSSSNQTGAPQSDSALSSSQRRLSDCSQSLLGLIPLVQDSSSLIHTSPQGKVALERKLPISPILSHGSESKRDSNIIRNIFPETSKRNNETCHSPREWRAVKRKQAPEDLDTILPAAAQRAPVHREMPDWAVAVISSVPTTNNGAQTETNCNVEERSKTTNGSCMDKKQTRTEQTHYDNKSFQYKYKNPSTDLCTRVKAVRIPADLHEWAVKIISEAREMDP</sequence>
<evidence type="ECO:0000256" key="1">
    <source>
        <dbReference type="SAM" id="MobiDB-lite"/>
    </source>
</evidence>
<dbReference type="EMBL" id="KV922930">
    <property type="protein sequence ID" value="PIN98073.1"/>
    <property type="molecule type" value="Genomic_DNA"/>
</dbReference>
<accession>A0A2G9P411</accession>
<gene>
    <name evidence="2" type="ORF">AB205_0216910</name>
</gene>